<evidence type="ECO:0000256" key="1">
    <source>
        <dbReference type="ARBA" id="ARBA00004127"/>
    </source>
</evidence>
<keyword evidence="7 10" id="KW-0472">Membrane</keyword>
<dbReference type="OrthoDB" id="6134459at2759"/>
<evidence type="ECO:0000256" key="11">
    <source>
        <dbReference type="SAM" id="SignalP"/>
    </source>
</evidence>
<feature type="transmembrane region" description="Helical" evidence="10">
    <location>
        <begin position="311"/>
        <end position="332"/>
    </location>
</feature>
<dbReference type="PANTHER" id="PTHR46953:SF1">
    <property type="entry name" value="G-PROTEIN COUPLED RECEPTOR MTH-LIKE 1-RELATED"/>
    <property type="match status" value="1"/>
</dbReference>
<dbReference type="PROSITE" id="PS50261">
    <property type="entry name" value="G_PROTEIN_RECEP_F2_4"/>
    <property type="match status" value="1"/>
</dbReference>
<dbReference type="CDD" id="cd15039">
    <property type="entry name" value="7tmB3_Methuselah-like"/>
    <property type="match status" value="1"/>
</dbReference>
<dbReference type="InterPro" id="IPR036272">
    <property type="entry name" value="Methuselah_N_sf"/>
</dbReference>
<keyword evidence="5 10" id="KW-1133">Transmembrane helix</keyword>
<feature type="transmembrane region" description="Helical" evidence="10">
    <location>
        <begin position="521"/>
        <end position="541"/>
    </location>
</feature>
<dbReference type="GO" id="GO:0012505">
    <property type="term" value="C:endomembrane system"/>
    <property type="evidence" value="ECO:0007669"/>
    <property type="project" value="UniProtKB-SubCell"/>
</dbReference>
<keyword evidence="4 11" id="KW-0732">Signal</keyword>
<evidence type="ECO:0000313" key="14">
    <source>
        <dbReference type="Proteomes" id="UP000078540"/>
    </source>
</evidence>
<dbReference type="SUPFAM" id="SSF63877">
    <property type="entry name" value="Methuselah ectodomain"/>
    <property type="match status" value="1"/>
</dbReference>
<dbReference type="InterPro" id="IPR010596">
    <property type="entry name" value="Methuselah_N_dom"/>
</dbReference>
<keyword evidence="14" id="KW-1185">Reference proteome</keyword>
<dbReference type="Pfam" id="PF06652">
    <property type="entry name" value="Methuselah_N"/>
    <property type="match status" value="1"/>
</dbReference>
<evidence type="ECO:0000256" key="3">
    <source>
        <dbReference type="ARBA" id="ARBA00022692"/>
    </source>
</evidence>
<dbReference type="AlphaFoldDB" id="A0A195BR72"/>
<feature type="transmembrane region" description="Helical" evidence="10">
    <location>
        <begin position="489"/>
        <end position="509"/>
    </location>
</feature>
<evidence type="ECO:0000256" key="5">
    <source>
        <dbReference type="ARBA" id="ARBA00022989"/>
    </source>
</evidence>
<dbReference type="InterPro" id="IPR000832">
    <property type="entry name" value="GPCR_2_secretin-like"/>
</dbReference>
<evidence type="ECO:0000256" key="9">
    <source>
        <dbReference type="ARBA" id="ARBA00023224"/>
    </source>
</evidence>
<evidence type="ECO:0000256" key="2">
    <source>
        <dbReference type="ARBA" id="ARBA00008979"/>
    </source>
</evidence>
<feature type="transmembrane region" description="Helical" evidence="10">
    <location>
        <begin position="277"/>
        <end position="299"/>
    </location>
</feature>
<dbReference type="EMBL" id="KQ976424">
    <property type="protein sequence ID" value="KYM88638.1"/>
    <property type="molecule type" value="Genomic_DNA"/>
</dbReference>
<feature type="chain" id="PRO_5008269618" evidence="11">
    <location>
        <begin position="22"/>
        <end position="592"/>
    </location>
</feature>
<dbReference type="InterPro" id="IPR017981">
    <property type="entry name" value="GPCR_2-like_7TM"/>
</dbReference>
<evidence type="ECO:0000256" key="7">
    <source>
        <dbReference type="ARBA" id="ARBA00023136"/>
    </source>
</evidence>
<evidence type="ECO:0000256" key="4">
    <source>
        <dbReference type="ARBA" id="ARBA00022729"/>
    </source>
</evidence>
<evidence type="ECO:0000256" key="10">
    <source>
        <dbReference type="SAM" id="Phobius"/>
    </source>
</evidence>
<feature type="transmembrane region" description="Helical" evidence="10">
    <location>
        <begin position="344"/>
        <end position="366"/>
    </location>
</feature>
<dbReference type="KEGG" id="acoc:108695155"/>
<feature type="domain" description="G-protein coupled receptors family 2 profile 2" evidence="12">
    <location>
        <begin position="275"/>
        <end position="543"/>
    </location>
</feature>
<reference evidence="13 14" key="1">
    <citation type="submission" date="2015-09" db="EMBL/GenBank/DDBJ databases">
        <title>Atta colombica WGS genome.</title>
        <authorList>
            <person name="Nygaard S."/>
            <person name="Hu H."/>
            <person name="Boomsma J."/>
            <person name="Zhang G."/>
        </authorList>
    </citation>
    <scope>NUCLEOTIDE SEQUENCE [LARGE SCALE GENOMIC DNA]</scope>
    <source>
        <strain evidence="13">Treedump-2</strain>
        <tissue evidence="13">Whole body</tissue>
    </source>
</reference>
<dbReference type="InterPro" id="IPR023311">
    <property type="entry name" value="Methusela_ecto_dom_2"/>
</dbReference>
<comment type="similarity">
    <text evidence="2">Belongs to the G-protein coupled receptor 2 family. Mth subfamily.</text>
</comment>
<evidence type="ECO:0000313" key="13">
    <source>
        <dbReference type="EMBL" id="KYM88638.1"/>
    </source>
</evidence>
<dbReference type="GO" id="GO:0004930">
    <property type="term" value="F:G protein-coupled receptor activity"/>
    <property type="evidence" value="ECO:0007669"/>
    <property type="project" value="UniProtKB-KW"/>
</dbReference>
<dbReference type="Proteomes" id="UP000078540">
    <property type="component" value="Unassembled WGS sequence"/>
</dbReference>
<feature type="transmembrane region" description="Helical" evidence="10">
    <location>
        <begin position="387"/>
        <end position="411"/>
    </location>
</feature>
<dbReference type="Gene3D" id="2.170.180.11">
    <property type="entry name" value="Methuselah ectodomain, domain 2"/>
    <property type="match status" value="1"/>
</dbReference>
<sequence>MCPASIVLCLTFLLVASFSKPQNDFTNGNEQSDNSTVQSDPLLNSIKYRNEEMKLTRCNLHKNSIKNNDEMQYESCINSTKNNCKNDSVRCESREHIIKNLEDNNQTSTKFYINSTEINNFTLQEIKENFTKIEDKNNSILYKLNSNRIIKTTFVEYRACDDSITCIQFCCPFGNILTIKGHCISRGEDNYALPNIYGNNSEDETVDELFLTVRDPCIAKGYDREFLFPNTYLFLTNGSLYNNHNGEHISPKSYCFAIMFRDTYDVFVCENRTTLPVFISMCLLLSLPFLLLTFIIYSILPEFQNIHGYTLRAHVGSLFITYAIMCFGQVFGLSEVKYCVVLAYIFNFFFLSSFFWLNVICFDIWWKFRDLRPLRRYRTKTKHKKKLIVYSIYAWGVTIILNVICAIMDNISLPENLIRPEICEKRFWFGENEAKTLYFYVPISVTIISNIFFFIRTTLTILYQKIHIANLLRDCEIMRHDENKQWFNMYLKLFIVMGITWVLEIMSWIDIGADIVPQFIWYPADIVNALQGLTIFIIFVCRKKTLQTLLKQLDWQICDPFKIRTRCIVVSNTTTSTRRSGTMPMQQIGHSN</sequence>
<accession>A0A195BR72</accession>
<evidence type="ECO:0000259" key="12">
    <source>
        <dbReference type="PROSITE" id="PS50261"/>
    </source>
</evidence>
<feature type="signal peptide" evidence="11">
    <location>
        <begin position="1"/>
        <end position="21"/>
    </location>
</feature>
<feature type="transmembrane region" description="Helical" evidence="10">
    <location>
        <begin position="437"/>
        <end position="455"/>
    </location>
</feature>
<dbReference type="STRING" id="520822.A0A195BR72"/>
<dbReference type="GO" id="GO:0007166">
    <property type="term" value="P:cell surface receptor signaling pathway"/>
    <property type="evidence" value="ECO:0007669"/>
    <property type="project" value="InterPro"/>
</dbReference>
<keyword evidence="9" id="KW-0807">Transducer</keyword>
<proteinExistence type="inferred from homology"/>
<keyword evidence="3 10" id="KW-0812">Transmembrane</keyword>
<gene>
    <name evidence="13" type="ORF">ALC53_03122</name>
</gene>
<protein>
    <submittedName>
        <fullName evidence="13">G-protein coupled receptor Mth2</fullName>
    </submittedName>
</protein>
<dbReference type="Gene3D" id="1.20.1070.10">
    <property type="entry name" value="Rhodopsin 7-helix transmembrane proteins"/>
    <property type="match status" value="1"/>
</dbReference>
<name>A0A195BR72_9HYME</name>
<evidence type="ECO:0000256" key="6">
    <source>
        <dbReference type="ARBA" id="ARBA00023040"/>
    </source>
</evidence>
<keyword evidence="6" id="KW-0297">G-protein coupled receptor</keyword>
<evidence type="ECO:0000256" key="8">
    <source>
        <dbReference type="ARBA" id="ARBA00023170"/>
    </source>
</evidence>
<dbReference type="GO" id="GO:0016020">
    <property type="term" value="C:membrane"/>
    <property type="evidence" value="ECO:0007669"/>
    <property type="project" value="InterPro"/>
</dbReference>
<comment type="subcellular location">
    <subcellularLocation>
        <location evidence="1">Endomembrane system</location>
        <topology evidence="1">Multi-pass membrane protein</topology>
    </subcellularLocation>
</comment>
<dbReference type="PANTHER" id="PTHR46953">
    <property type="entry name" value="G-PROTEIN COUPLED RECEPTOR MTH-LIKE 1-RELATED"/>
    <property type="match status" value="1"/>
</dbReference>
<keyword evidence="8 13" id="KW-0675">Receptor</keyword>
<dbReference type="InterPro" id="IPR052808">
    <property type="entry name" value="GPCR_Mth-like"/>
</dbReference>
<dbReference type="Pfam" id="PF00002">
    <property type="entry name" value="7tm_2"/>
    <property type="match status" value="1"/>
</dbReference>
<organism evidence="13 14">
    <name type="scientific">Atta colombica</name>
    <dbReference type="NCBI Taxonomy" id="520822"/>
    <lineage>
        <taxon>Eukaryota</taxon>
        <taxon>Metazoa</taxon>
        <taxon>Ecdysozoa</taxon>
        <taxon>Arthropoda</taxon>
        <taxon>Hexapoda</taxon>
        <taxon>Insecta</taxon>
        <taxon>Pterygota</taxon>
        <taxon>Neoptera</taxon>
        <taxon>Endopterygota</taxon>
        <taxon>Hymenoptera</taxon>
        <taxon>Apocrita</taxon>
        <taxon>Aculeata</taxon>
        <taxon>Formicoidea</taxon>
        <taxon>Formicidae</taxon>
        <taxon>Myrmicinae</taxon>
        <taxon>Atta</taxon>
    </lineage>
</organism>